<keyword evidence="1" id="KW-0472">Membrane</keyword>
<feature type="chain" id="PRO_5035300435" description="NADH dehydrogenase subunit 5" evidence="2">
    <location>
        <begin position="19"/>
        <end position="76"/>
    </location>
</feature>
<proteinExistence type="predicted"/>
<feature type="transmembrane region" description="Helical" evidence="1">
    <location>
        <begin position="51"/>
        <end position="74"/>
    </location>
</feature>
<gene>
    <name evidence="3" type="ORF">ZIOFF_020352</name>
</gene>
<keyword evidence="1" id="KW-0812">Transmembrane</keyword>
<feature type="signal peptide" evidence="2">
    <location>
        <begin position="1"/>
        <end position="18"/>
    </location>
</feature>
<dbReference type="AlphaFoldDB" id="A0A8J5L7W3"/>
<evidence type="ECO:0000313" key="3">
    <source>
        <dbReference type="EMBL" id="KAG6516976.1"/>
    </source>
</evidence>
<comment type="caution">
    <text evidence="3">The sequence shown here is derived from an EMBL/GenBank/DDBJ whole genome shotgun (WGS) entry which is preliminary data.</text>
</comment>
<reference evidence="3 4" key="1">
    <citation type="submission" date="2020-08" db="EMBL/GenBank/DDBJ databases">
        <title>Plant Genome Project.</title>
        <authorList>
            <person name="Zhang R.-G."/>
        </authorList>
    </citation>
    <scope>NUCLEOTIDE SEQUENCE [LARGE SCALE GENOMIC DNA]</scope>
    <source>
        <tissue evidence="3">Rhizome</tissue>
    </source>
</reference>
<keyword evidence="2" id="KW-0732">Signal</keyword>
<keyword evidence="1" id="KW-1133">Transmembrane helix</keyword>
<evidence type="ECO:0008006" key="5">
    <source>
        <dbReference type="Google" id="ProtNLM"/>
    </source>
</evidence>
<sequence length="76" mass="8704">MKAHPCALIFTLFPYLTAMMILTAKSGQQLKLERPLYFKPLYQVKYLYVDVAFNSVSLLLIVSFSISIVLSMMVRP</sequence>
<dbReference type="Proteomes" id="UP000734854">
    <property type="component" value="Unassembled WGS sequence"/>
</dbReference>
<evidence type="ECO:0000256" key="2">
    <source>
        <dbReference type="SAM" id="SignalP"/>
    </source>
</evidence>
<name>A0A8J5L7W3_ZINOF</name>
<dbReference type="EMBL" id="JACMSC010000006">
    <property type="protein sequence ID" value="KAG6516976.1"/>
    <property type="molecule type" value="Genomic_DNA"/>
</dbReference>
<protein>
    <recommendedName>
        <fullName evidence="5">NADH dehydrogenase subunit 5</fullName>
    </recommendedName>
</protein>
<evidence type="ECO:0000313" key="4">
    <source>
        <dbReference type="Proteomes" id="UP000734854"/>
    </source>
</evidence>
<evidence type="ECO:0000256" key="1">
    <source>
        <dbReference type="SAM" id="Phobius"/>
    </source>
</evidence>
<keyword evidence="4" id="KW-1185">Reference proteome</keyword>
<accession>A0A8J5L7W3</accession>
<organism evidence="3 4">
    <name type="scientific">Zingiber officinale</name>
    <name type="common">Ginger</name>
    <name type="synonym">Amomum zingiber</name>
    <dbReference type="NCBI Taxonomy" id="94328"/>
    <lineage>
        <taxon>Eukaryota</taxon>
        <taxon>Viridiplantae</taxon>
        <taxon>Streptophyta</taxon>
        <taxon>Embryophyta</taxon>
        <taxon>Tracheophyta</taxon>
        <taxon>Spermatophyta</taxon>
        <taxon>Magnoliopsida</taxon>
        <taxon>Liliopsida</taxon>
        <taxon>Zingiberales</taxon>
        <taxon>Zingiberaceae</taxon>
        <taxon>Zingiber</taxon>
    </lineage>
</organism>